<keyword evidence="2" id="KW-0812">Transmembrane</keyword>
<evidence type="ECO:0000256" key="2">
    <source>
        <dbReference type="SAM" id="Phobius"/>
    </source>
</evidence>
<evidence type="ECO:0000313" key="3">
    <source>
        <dbReference type="EMBL" id="KAG8457461.1"/>
    </source>
</evidence>
<proteinExistence type="predicted"/>
<keyword evidence="2" id="KW-1133">Transmembrane helix</keyword>
<dbReference type="OrthoDB" id="38238at2759"/>
<dbReference type="Proteomes" id="UP000751190">
    <property type="component" value="Unassembled WGS sequence"/>
</dbReference>
<keyword evidence="4" id="KW-1185">Reference proteome</keyword>
<evidence type="ECO:0000256" key="1">
    <source>
        <dbReference type="SAM" id="MobiDB-lite"/>
    </source>
</evidence>
<protein>
    <submittedName>
        <fullName evidence="3">Uncharacterized protein</fullName>
    </submittedName>
</protein>
<keyword evidence="2" id="KW-0472">Membrane</keyword>
<feature type="transmembrane region" description="Helical" evidence="2">
    <location>
        <begin position="429"/>
        <end position="449"/>
    </location>
</feature>
<name>A0A8J6C3J1_DIALT</name>
<evidence type="ECO:0000313" key="4">
    <source>
        <dbReference type="Proteomes" id="UP000751190"/>
    </source>
</evidence>
<accession>A0A8J6C3J1</accession>
<reference evidence="3" key="1">
    <citation type="submission" date="2021-05" db="EMBL/GenBank/DDBJ databases">
        <title>The genome of the haptophyte Pavlova lutheri (Diacronema luteri, Pavlovales) - a model for lipid biosynthesis in eukaryotic algae.</title>
        <authorList>
            <person name="Hulatt C.J."/>
            <person name="Posewitz M.C."/>
        </authorList>
    </citation>
    <scope>NUCLEOTIDE SEQUENCE</scope>
    <source>
        <strain evidence="3">NIVA-4/92</strain>
    </source>
</reference>
<gene>
    <name evidence="3" type="ORF">KFE25_003765</name>
</gene>
<feature type="region of interest" description="Disordered" evidence="1">
    <location>
        <begin position="499"/>
        <end position="525"/>
    </location>
</feature>
<dbReference type="EMBL" id="JAGTXO010000069">
    <property type="protein sequence ID" value="KAG8457461.1"/>
    <property type="molecule type" value="Genomic_DNA"/>
</dbReference>
<comment type="caution">
    <text evidence="3">The sequence shown here is derived from an EMBL/GenBank/DDBJ whole genome shotgun (WGS) entry which is preliminary data.</text>
</comment>
<sequence length="525" mass="54092">MLQLVAAAACSASPYELLPLSTPSGALRANIYLPPADASDAAALARTFYRSSRFDWGSMVGDFTLGGHALCEADSWRAPHDPAWTEAAIGLAGEFGCGDDGATCPAGWRGAGSESARISNGVLGYEEAAPGGAFLKVGVGALRKGSCAACNSAAPDDLYRFNEPYAFAAPPSWRVNASAGGSVVALEHDASLPGGRWGYSLRRTLELVDLPPSARAGLVGGLVLESWELRNRGRDEWQIPFYSHNFWHADGAPTDERWSATLDGLDTAYYTDGAASWAEPLATYARAGGGDGSLAWARVVEGGTKIKANFAQPSHAQGAAQPSGAFSLRCGALSVRSEQRLLPPSPLYAYNLYAEAATLSPEPVALVRLGAGQSAQWSRTLTIAIGAADPSVAKARATELLPPLALSGAAVGGAAGAPRAPAARGSARTALGVASCAGLFASAAAAFLLRLRTWRAAASCDAPWPRAALAVGAPSSFIPAALRSPGGRPEAECELLSAHDRPAQHRAHGGASSAADEQRGPYTSI</sequence>
<dbReference type="OMA" id="FWHADGA"/>
<dbReference type="AlphaFoldDB" id="A0A8J6C3J1"/>
<organism evidence="3 4">
    <name type="scientific">Diacronema lutheri</name>
    <name type="common">Unicellular marine alga</name>
    <name type="synonym">Monochrysis lutheri</name>
    <dbReference type="NCBI Taxonomy" id="2081491"/>
    <lineage>
        <taxon>Eukaryota</taxon>
        <taxon>Haptista</taxon>
        <taxon>Haptophyta</taxon>
        <taxon>Pavlovophyceae</taxon>
        <taxon>Pavlovales</taxon>
        <taxon>Pavlovaceae</taxon>
        <taxon>Diacronema</taxon>
    </lineage>
</organism>